<sequence>MTWGVLDGDGGIDGAVPWDDLSLSPDRKSPARQQQDAGHVVCETPSSKLGREKGKVENLRKPILRYAKDLAIYLAVNLDTRKRVSLGRCRAADKFKMDCSRGKEVVKRRSRAEYGGSERPTVQSHLIALFKKVH</sequence>
<organism evidence="2 3">
    <name type="scientific">Penicillium rubens (strain ATCC 28089 / DSM 1075 / NRRL 1951 / Wisconsin 54-1255)</name>
    <name type="common">Penicillium chrysogenum</name>
    <dbReference type="NCBI Taxonomy" id="500485"/>
    <lineage>
        <taxon>Eukaryota</taxon>
        <taxon>Fungi</taxon>
        <taxon>Dikarya</taxon>
        <taxon>Ascomycota</taxon>
        <taxon>Pezizomycotina</taxon>
        <taxon>Eurotiomycetes</taxon>
        <taxon>Eurotiomycetidae</taxon>
        <taxon>Eurotiales</taxon>
        <taxon>Aspergillaceae</taxon>
        <taxon>Penicillium</taxon>
        <taxon>Penicillium chrysogenum species complex</taxon>
    </lineage>
</organism>
<gene>
    <name evidence="2" type="ORF">Pc22g15860</name>
    <name evidence="2" type="ORF">PCH_Pc22g15860</name>
</gene>
<evidence type="ECO:0000313" key="3">
    <source>
        <dbReference type="Proteomes" id="UP000000724"/>
    </source>
</evidence>
<dbReference type="HOGENOM" id="CLU_1896916_0_0_1"/>
<evidence type="ECO:0000256" key="1">
    <source>
        <dbReference type="SAM" id="MobiDB-lite"/>
    </source>
</evidence>
<dbReference type="VEuPathDB" id="FungiDB:PCH_Pc22g15860"/>
<dbReference type="AlphaFoldDB" id="B6HQC4"/>
<reference evidence="2 3" key="1">
    <citation type="journal article" date="2008" name="Nat. Biotechnol.">
        <title>Genome sequencing and analysis of the filamentous fungus Penicillium chrysogenum.</title>
        <authorList>
            <person name="van den Berg M.A."/>
            <person name="Albang R."/>
            <person name="Albermann K."/>
            <person name="Badger J.H."/>
            <person name="Daran J.-M."/>
            <person name="Driessen A.J.M."/>
            <person name="Garcia-Estrada C."/>
            <person name="Fedorova N.D."/>
            <person name="Harris D.M."/>
            <person name="Heijne W.H.M."/>
            <person name="Joardar V.S."/>
            <person name="Kiel J.A.K.W."/>
            <person name="Kovalchuk A."/>
            <person name="Martin J.F."/>
            <person name="Nierman W.C."/>
            <person name="Nijland J.G."/>
            <person name="Pronk J.T."/>
            <person name="Roubos J.A."/>
            <person name="van der Klei I.J."/>
            <person name="van Peij N.N.M.E."/>
            <person name="Veenhuis M."/>
            <person name="von Doehren H."/>
            <person name="Wagner C."/>
            <person name="Wortman J.R."/>
            <person name="Bovenberg R.A.L."/>
        </authorList>
    </citation>
    <scope>NUCLEOTIDE SEQUENCE [LARGE SCALE GENOMIC DNA]</scope>
    <source>
        <strain evidence="3">ATCC 28089 / DSM 1075 / NRRL 1951 / Wisconsin 54-1255</strain>
    </source>
</reference>
<proteinExistence type="predicted"/>
<name>B6HQC4_PENRW</name>
<protein>
    <submittedName>
        <fullName evidence="2">Uncharacterized protein</fullName>
    </submittedName>
</protein>
<feature type="region of interest" description="Disordered" evidence="1">
    <location>
        <begin position="22"/>
        <end position="42"/>
    </location>
</feature>
<accession>B6HQC4</accession>
<keyword evidence="3" id="KW-1185">Reference proteome</keyword>
<dbReference type="Proteomes" id="UP000000724">
    <property type="component" value="Contig Pc00c22"/>
</dbReference>
<dbReference type="EMBL" id="AM920437">
    <property type="protein sequence ID" value="CAP98874.1"/>
    <property type="molecule type" value="Genomic_DNA"/>
</dbReference>
<evidence type="ECO:0000313" key="2">
    <source>
        <dbReference type="EMBL" id="CAP98874.1"/>
    </source>
</evidence>